<dbReference type="InterPro" id="IPR013783">
    <property type="entry name" value="Ig-like_fold"/>
</dbReference>
<keyword evidence="8" id="KW-1015">Disulfide bond</keyword>
<dbReference type="CDD" id="cd20956">
    <property type="entry name" value="IgI_4_Dscam"/>
    <property type="match status" value="1"/>
</dbReference>
<evidence type="ECO:0000256" key="6">
    <source>
        <dbReference type="ARBA" id="ARBA00022989"/>
    </source>
</evidence>
<dbReference type="GO" id="GO:0030424">
    <property type="term" value="C:axon"/>
    <property type="evidence" value="ECO:0007669"/>
    <property type="project" value="TreeGrafter"/>
</dbReference>
<dbReference type="InterPro" id="IPR003599">
    <property type="entry name" value="Ig_sub"/>
</dbReference>
<dbReference type="GO" id="GO:0005886">
    <property type="term" value="C:plasma membrane"/>
    <property type="evidence" value="ECO:0007669"/>
    <property type="project" value="TreeGrafter"/>
</dbReference>
<evidence type="ECO:0000256" key="1">
    <source>
        <dbReference type="ARBA" id="ARBA00004167"/>
    </source>
</evidence>
<dbReference type="GO" id="GO:0070593">
    <property type="term" value="P:dendrite self-avoidance"/>
    <property type="evidence" value="ECO:0007669"/>
    <property type="project" value="TreeGrafter"/>
</dbReference>
<dbReference type="SMART" id="SM00408">
    <property type="entry name" value="IGc2"/>
    <property type="match status" value="1"/>
</dbReference>
<dbReference type="GO" id="GO:0007156">
    <property type="term" value="P:homophilic cell adhesion via plasma membrane adhesion molecules"/>
    <property type="evidence" value="ECO:0007669"/>
    <property type="project" value="TreeGrafter"/>
</dbReference>
<evidence type="ECO:0000256" key="9">
    <source>
        <dbReference type="ARBA" id="ARBA00023319"/>
    </source>
</evidence>
<protein>
    <submittedName>
        <fullName evidence="11">Down syndrome cell adhesion molecule-like protein Dscam2</fullName>
    </submittedName>
</protein>
<dbReference type="PANTHER" id="PTHR10075:SF14">
    <property type="entry name" value="CELL ADHESION MOLECULE DSCAM2-RELATED"/>
    <property type="match status" value="1"/>
</dbReference>
<evidence type="ECO:0000256" key="7">
    <source>
        <dbReference type="ARBA" id="ARBA00023136"/>
    </source>
</evidence>
<dbReference type="InterPro" id="IPR007110">
    <property type="entry name" value="Ig-like_dom"/>
</dbReference>
<organism evidence="11 12">
    <name type="scientific">Caerostris darwini</name>
    <dbReference type="NCBI Taxonomy" id="1538125"/>
    <lineage>
        <taxon>Eukaryota</taxon>
        <taxon>Metazoa</taxon>
        <taxon>Ecdysozoa</taxon>
        <taxon>Arthropoda</taxon>
        <taxon>Chelicerata</taxon>
        <taxon>Arachnida</taxon>
        <taxon>Araneae</taxon>
        <taxon>Araneomorphae</taxon>
        <taxon>Entelegynae</taxon>
        <taxon>Araneoidea</taxon>
        <taxon>Araneidae</taxon>
        <taxon>Caerostris</taxon>
    </lineage>
</organism>
<keyword evidence="5" id="KW-0130">Cell adhesion</keyword>
<dbReference type="GO" id="GO:0007417">
    <property type="term" value="P:central nervous system development"/>
    <property type="evidence" value="ECO:0007669"/>
    <property type="project" value="TreeGrafter"/>
</dbReference>
<reference evidence="11 12" key="1">
    <citation type="submission" date="2021-06" db="EMBL/GenBank/DDBJ databases">
        <title>Caerostris darwini draft genome.</title>
        <authorList>
            <person name="Kono N."/>
            <person name="Arakawa K."/>
        </authorList>
    </citation>
    <scope>NUCLEOTIDE SEQUENCE [LARGE SCALE GENOMIC DNA]</scope>
</reference>
<dbReference type="Pfam" id="PF13927">
    <property type="entry name" value="Ig_3"/>
    <property type="match status" value="1"/>
</dbReference>
<dbReference type="PROSITE" id="PS50835">
    <property type="entry name" value="IG_LIKE"/>
    <property type="match status" value="2"/>
</dbReference>
<dbReference type="SUPFAM" id="SSF48726">
    <property type="entry name" value="Immunoglobulin"/>
    <property type="match status" value="2"/>
</dbReference>
<name>A0AAV4RER5_9ARAC</name>
<dbReference type="GO" id="GO:0098632">
    <property type="term" value="F:cell-cell adhesion mediator activity"/>
    <property type="evidence" value="ECO:0007669"/>
    <property type="project" value="TreeGrafter"/>
</dbReference>
<evidence type="ECO:0000256" key="5">
    <source>
        <dbReference type="ARBA" id="ARBA00022889"/>
    </source>
</evidence>
<evidence type="ECO:0000256" key="2">
    <source>
        <dbReference type="ARBA" id="ARBA00022692"/>
    </source>
</evidence>
<gene>
    <name evidence="11" type="primary">Dscam2</name>
    <name evidence="11" type="ORF">CDAR_389451</name>
</gene>
<dbReference type="GO" id="GO:0007411">
    <property type="term" value="P:axon guidance"/>
    <property type="evidence" value="ECO:0007669"/>
    <property type="project" value="TreeGrafter"/>
</dbReference>
<evidence type="ECO:0000256" key="3">
    <source>
        <dbReference type="ARBA" id="ARBA00022729"/>
    </source>
</evidence>
<evidence type="ECO:0000256" key="4">
    <source>
        <dbReference type="ARBA" id="ARBA00022737"/>
    </source>
</evidence>
<keyword evidence="2" id="KW-0812">Transmembrane</keyword>
<dbReference type="EMBL" id="BPLQ01006020">
    <property type="protein sequence ID" value="GIY19176.1"/>
    <property type="molecule type" value="Genomic_DNA"/>
</dbReference>
<keyword evidence="3" id="KW-0732">Signal</keyword>
<evidence type="ECO:0000256" key="8">
    <source>
        <dbReference type="ARBA" id="ARBA00023157"/>
    </source>
</evidence>
<dbReference type="SMART" id="SM00409">
    <property type="entry name" value="IG"/>
    <property type="match status" value="1"/>
</dbReference>
<keyword evidence="12" id="KW-1185">Reference proteome</keyword>
<comment type="caution">
    <text evidence="11">The sequence shown here is derived from an EMBL/GenBank/DDBJ whole genome shotgun (WGS) entry which is preliminary data.</text>
</comment>
<keyword evidence="6" id="KW-1133">Transmembrane helix</keyword>
<dbReference type="Gene3D" id="2.60.40.10">
    <property type="entry name" value="Immunoglobulins"/>
    <property type="match status" value="1"/>
</dbReference>
<keyword evidence="9" id="KW-0393">Immunoglobulin domain</keyword>
<feature type="domain" description="Ig-like" evidence="10">
    <location>
        <begin position="27"/>
        <end position="120"/>
    </location>
</feature>
<comment type="subcellular location">
    <subcellularLocation>
        <location evidence="1">Membrane</location>
        <topology evidence="1">Single-pass membrane protein</topology>
    </subcellularLocation>
</comment>
<evidence type="ECO:0000259" key="10">
    <source>
        <dbReference type="PROSITE" id="PS50835"/>
    </source>
</evidence>
<sequence>MSYLCHIIVKNNTQIKEDLPSNLDNPPEFLHTFENVTVNPGSSVSLKCSASGNPLPQITWSLDGAQVPEDQSFRSGDYVTLENTVVSYVNISRAGVEHSGEFTCTAKNDAGEIYHSRWLRIPGPPFVRPMKNQTIVAGETMKIRCPAGGYPIHRISWERGMFTTYLTIHYF</sequence>
<feature type="domain" description="Ig-like" evidence="10">
    <location>
        <begin position="124"/>
        <end position="159"/>
    </location>
</feature>
<proteinExistence type="predicted"/>
<keyword evidence="4" id="KW-0677">Repeat</keyword>
<accession>A0AAV4RER5</accession>
<dbReference type="PANTHER" id="PTHR10075">
    <property type="entry name" value="BASIGIN RELATED"/>
    <property type="match status" value="1"/>
</dbReference>
<evidence type="ECO:0000313" key="11">
    <source>
        <dbReference type="EMBL" id="GIY19176.1"/>
    </source>
</evidence>
<dbReference type="Proteomes" id="UP001054837">
    <property type="component" value="Unassembled WGS sequence"/>
</dbReference>
<keyword evidence="7" id="KW-0472">Membrane</keyword>
<evidence type="ECO:0000313" key="12">
    <source>
        <dbReference type="Proteomes" id="UP001054837"/>
    </source>
</evidence>
<dbReference type="FunFam" id="2.60.40.10:FF:000017">
    <property type="entry name" value="Down syndrome cell adhesion molecule b"/>
    <property type="match status" value="1"/>
</dbReference>
<dbReference type="InterPro" id="IPR036179">
    <property type="entry name" value="Ig-like_dom_sf"/>
</dbReference>
<dbReference type="InterPro" id="IPR003598">
    <property type="entry name" value="Ig_sub2"/>
</dbReference>
<dbReference type="AlphaFoldDB" id="A0AAV4RER5"/>